<name>A0ABT9WK25_9BACL</name>
<proteinExistence type="predicted"/>
<organism evidence="1 2">
    <name type="scientific">Paenibacillus tundrae</name>
    <dbReference type="NCBI Taxonomy" id="528187"/>
    <lineage>
        <taxon>Bacteria</taxon>
        <taxon>Bacillati</taxon>
        <taxon>Bacillota</taxon>
        <taxon>Bacilli</taxon>
        <taxon>Bacillales</taxon>
        <taxon>Paenibacillaceae</taxon>
        <taxon>Paenibacillus</taxon>
    </lineage>
</organism>
<dbReference type="Proteomes" id="UP001233836">
    <property type="component" value="Unassembled WGS sequence"/>
</dbReference>
<protein>
    <submittedName>
        <fullName evidence="1">Uncharacterized protein</fullName>
    </submittedName>
</protein>
<comment type="caution">
    <text evidence="1">The sequence shown here is derived from an EMBL/GenBank/DDBJ whole genome shotgun (WGS) entry which is preliminary data.</text>
</comment>
<gene>
    <name evidence="1" type="ORF">J2T19_005087</name>
</gene>
<evidence type="ECO:0000313" key="1">
    <source>
        <dbReference type="EMBL" id="MDQ0173594.1"/>
    </source>
</evidence>
<sequence>MVYIILAAIIWVGAYASLSISKEPIEVKPVRSIDDLFE</sequence>
<keyword evidence="2" id="KW-1185">Reference proteome</keyword>
<dbReference type="EMBL" id="JAUSTI010000021">
    <property type="protein sequence ID" value="MDQ0173594.1"/>
    <property type="molecule type" value="Genomic_DNA"/>
</dbReference>
<accession>A0ABT9WK25</accession>
<reference evidence="1 2" key="1">
    <citation type="submission" date="2023-07" db="EMBL/GenBank/DDBJ databases">
        <title>Sorghum-associated microbial communities from plants grown in Nebraska, USA.</title>
        <authorList>
            <person name="Schachtman D."/>
        </authorList>
    </citation>
    <scope>NUCLEOTIDE SEQUENCE [LARGE SCALE GENOMIC DNA]</scope>
    <source>
        <strain evidence="1 2">DS1314</strain>
    </source>
</reference>
<evidence type="ECO:0000313" key="2">
    <source>
        <dbReference type="Proteomes" id="UP001233836"/>
    </source>
</evidence>